<feature type="transmembrane region" description="Helical" evidence="2">
    <location>
        <begin position="66"/>
        <end position="90"/>
    </location>
</feature>
<organism evidence="6 7">
    <name type="scientific">Halorubrum xinjiangense</name>
    <dbReference type="NCBI Taxonomy" id="261291"/>
    <lineage>
        <taxon>Archaea</taxon>
        <taxon>Methanobacteriati</taxon>
        <taxon>Methanobacteriota</taxon>
        <taxon>Stenosarchaea group</taxon>
        <taxon>Halobacteria</taxon>
        <taxon>Halobacteriales</taxon>
        <taxon>Haloferacaceae</taxon>
        <taxon>Halorubrum</taxon>
    </lineage>
</organism>
<dbReference type="InterPro" id="IPR055522">
    <property type="entry name" value="DUF7096"/>
</dbReference>
<keyword evidence="2" id="KW-0812">Transmembrane</keyword>
<keyword evidence="2" id="KW-1133">Transmembrane helix</keyword>
<dbReference type="InterPro" id="IPR055520">
    <property type="entry name" value="DUF7094"/>
</dbReference>
<keyword evidence="7" id="KW-1185">Reference proteome</keyword>
<feature type="domain" description="DUF7094" evidence="4">
    <location>
        <begin position="296"/>
        <end position="397"/>
    </location>
</feature>
<dbReference type="AlphaFoldDB" id="A0A1G7HI58"/>
<feature type="domain" description="DUF7096" evidence="5">
    <location>
        <begin position="64"/>
        <end position="290"/>
    </location>
</feature>
<proteinExistence type="predicted"/>
<feature type="region of interest" description="Disordered" evidence="1">
    <location>
        <begin position="88"/>
        <end position="122"/>
    </location>
</feature>
<dbReference type="Pfam" id="PF23379">
    <property type="entry name" value="DUF7096"/>
    <property type="match status" value="1"/>
</dbReference>
<accession>A0A1G7HI58</accession>
<feature type="compositionally biased region" description="Low complexity" evidence="1">
    <location>
        <begin position="88"/>
        <end position="109"/>
    </location>
</feature>
<dbReference type="Proteomes" id="UP000324020">
    <property type="component" value="Unassembled WGS sequence"/>
</dbReference>
<evidence type="ECO:0000259" key="5">
    <source>
        <dbReference type="Pfam" id="PF23379"/>
    </source>
</evidence>
<dbReference type="EMBL" id="FNBO01000001">
    <property type="protein sequence ID" value="SDF00041.1"/>
    <property type="molecule type" value="Genomic_DNA"/>
</dbReference>
<evidence type="ECO:0000313" key="6">
    <source>
        <dbReference type="EMBL" id="SDF00041.1"/>
    </source>
</evidence>
<dbReference type="InterPro" id="IPR056397">
    <property type="entry name" value="Fn3_arc"/>
</dbReference>
<evidence type="ECO:0000256" key="1">
    <source>
        <dbReference type="SAM" id="MobiDB-lite"/>
    </source>
</evidence>
<evidence type="ECO:0000313" key="7">
    <source>
        <dbReference type="Proteomes" id="UP000324020"/>
    </source>
</evidence>
<dbReference type="Pfam" id="PF23375">
    <property type="entry name" value="DUF7094"/>
    <property type="match status" value="1"/>
</dbReference>
<sequence length="498" mass="52496">MFRATRAPGKTLSIRCFLTRYPVEPPLVPADGTDDADGDADPGDAAGRSQWVDFLYRASNPQMMRALPIAVVAVLLLVAPVAGVTAPGAVSPSAGSVSSADSPPVATPAQSADPPVTTAGQTMPQIDTANLTLRTLSTPVGASTRVSAYTRGPDLGSSLGFATADTDAAFETAAVVDRIERAEGGVERQQQILAEINRVERAEVALSSRQAEAFSAHAAGEISDRELVDELVRVAATAREYDERLDEIDALAEETDGFSSPGRLDELQVALQVYEGPVRDRALATARGQSSPNELYVASSQDAVVLATIVDGEYVREVFRTDRWDRGGSDISNDVAINVTEEAYPETAALREPDAFGAGAVQRITIPHEIGTLRTFVSGGTEQVFVEHQRIDLSAFPDSDAVTATGDGFNVTVERTYSGGPVTVTVRDEETGEPVSDVTVTKSVGGGDSQAIGTTDGDGVVRTLSPAETYRITVVDEPRVVVLGDIDPLPTPRPVDDD</sequence>
<evidence type="ECO:0000259" key="3">
    <source>
        <dbReference type="Pfam" id="PF23374"/>
    </source>
</evidence>
<name>A0A1G7HI58_9EURY</name>
<keyword evidence="2" id="KW-0472">Membrane</keyword>
<protein>
    <submittedName>
        <fullName evidence="6">Uncharacterized protein</fullName>
    </submittedName>
</protein>
<evidence type="ECO:0000256" key="2">
    <source>
        <dbReference type="SAM" id="Phobius"/>
    </source>
</evidence>
<feature type="domain" description="Fibronectin-III type-like" evidence="3">
    <location>
        <begin position="401"/>
        <end position="482"/>
    </location>
</feature>
<evidence type="ECO:0000259" key="4">
    <source>
        <dbReference type="Pfam" id="PF23375"/>
    </source>
</evidence>
<dbReference type="Pfam" id="PF23374">
    <property type="entry name" value="Fn3_arc"/>
    <property type="match status" value="1"/>
</dbReference>
<gene>
    <name evidence="6" type="ORF">SAMN04488067_101387</name>
</gene>
<reference evidence="6 7" key="1">
    <citation type="submission" date="2016-10" db="EMBL/GenBank/DDBJ databases">
        <authorList>
            <person name="Varghese N."/>
            <person name="Submissions S."/>
        </authorList>
    </citation>
    <scope>NUCLEOTIDE SEQUENCE [LARGE SCALE GENOMIC DNA]</scope>
    <source>
        <strain evidence="6 7">CGMCC 1.3527</strain>
    </source>
</reference>